<dbReference type="AlphaFoldDB" id="A0A4U6UXD6"/>
<evidence type="ECO:0008006" key="3">
    <source>
        <dbReference type="Google" id="ProtNLM"/>
    </source>
</evidence>
<evidence type="ECO:0000313" key="2">
    <source>
        <dbReference type="Proteomes" id="UP000298652"/>
    </source>
</evidence>
<evidence type="ECO:0000313" key="1">
    <source>
        <dbReference type="EMBL" id="TKW21288.1"/>
    </source>
</evidence>
<dbReference type="Gramene" id="TKW21288">
    <property type="protein sequence ID" value="TKW21288"/>
    <property type="gene ID" value="SEVIR_4G168900v2"/>
</dbReference>
<keyword evidence="2" id="KW-1185">Reference proteome</keyword>
<organism evidence="1 2">
    <name type="scientific">Setaria viridis</name>
    <name type="common">Green bristlegrass</name>
    <name type="synonym">Setaria italica subsp. viridis</name>
    <dbReference type="NCBI Taxonomy" id="4556"/>
    <lineage>
        <taxon>Eukaryota</taxon>
        <taxon>Viridiplantae</taxon>
        <taxon>Streptophyta</taxon>
        <taxon>Embryophyta</taxon>
        <taxon>Tracheophyta</taxon>
        <taxon>Spermatophyta</taxon>
        <taxon>Magnoliopsida</taxon>
        <taxon>Liliopsida</taxon>
        <taxon>Poales</taxon>
        <taxon>Poaceae</taxon>
        <taxon>PACMAD clade</taxon>
        <taxon>Panicoideae</taxon>
        <taxon>Panicodae</taxon>
        <taxon>Paniceae</taxon>
        <taxon>Cenchrinae</taxon>
        <taxon>Setaria</taxon>
    </lineage>
</organism>
<protein>
    <recommendedName>
        <fullName evidence="3">Reverse transcriptase zinc-binding domain-containing protein</fullName>
    </recommendedName>
</protein>
<name>A0A4U6UXD6_SETVI</name>
<proteinExistence type="predicted"/>
<reference evidence="1" key="1">
    <citation type="submission" date="2019-03" db="EMBL/GenBank/DDBJ databases">
        <title>WGS assembly of Setaria viridis.</title>
        <authorList>
            <person name="Huang P."/>
            <person name="Jenkins J."/>
            <person name="Grimwood J."/>
            <person name="Barry K."/>
            <person name="Healey A."/>
            <person name="Mamidi S."/>
            <person name="Sreedasyam A."/>
            <person name="Shu S."/>
            <person name="Feldman M."/>
            <person name="Wu J."/>
            <person name="Yu Y."/>
            <person name="Chen C."/>
            <person name="Johnson J."/>
            <person name="Rokhsar D."/>
            <person name="Baxter I."/>
            <person name="Schmutz J."/>
            <person name="Brutnell T."/>
            <person name="Kellogg E."/>
        </authorList>
    </citation>
    <scope>NUCLEOTIDE SEQUENCE [LARGE SCALE GENOMIC DNA]</scope>
</reference>
<gene>
    <name evidence="1" type="ORF">SEVIR_4G168900v2</name>
</gene>
<sequence>MKTSHHILAECRYTRRIWDLTAIWIAQPSLRLNAWLLSSNAIEWWTYITTILDSPRKALRCLTLLIMWEIWKERNARVFNRHENSTTTLMTKIREEAFAWLVAGQKT</sequence>
<accession>A0A4U6UXD6</accession>
<dbReference type="Proteomes" id="UP000298652">
    <property type="component" value="Chromosome 4"/>
</dbReference>
<dbReference type="EMBL" id="CM016555">
    <property type="protein sequence ID" value="TKW21288.1"/>
    <property type="molecule type" value="Genomic_DNA"/>
</dbReference>